<organism evidence="1 2">
    <name type="scientific">Arctium lappa</name>
    <name type="common">Greater burdock</name>
    <name type="synonym">Lappa major</name>
    <dbReference type="NCBI Taxonomy" id="4217"/>
    <lineage>
        <taxon>Eukaryota</taxon>
        <taxon>Viridiplantae</taxon>
        <taxon>Streptophyta</taxon>
        <taxon>Embryophyta</taxon>
        <taxon>Tracheophyta</taxon>
        <taxon>Spermatophyta</taxon>
        <taxon>Magnoliopsida</taxon>
        <taxon>eudicotyledons</taxon>
        <taxon>Gunneridae</taxon>
        <taxon>Pentapetalae</taxon>
        <taxon>asterids</taxon>
        <taxon>campanulids</taxon>
        <taxon>Asterales</taxon>
        <taxon>Asteraceae</taxon>
        <taxon>Carduoideae</taxon>
        <taxon>Cardueae</taxon>
        <taxon>Arctiinae</taxon>
        <taxon>Arctium</taxon>
    </lineage>
</organism>
<keyword evidence="2" id="KW-1185">Reference proteome</keyword>
<dbReference type="EMBL" id="CM042049">
    <property type="protein sequence ID" value="KAI3748209.1"/>
    <property type="molecule type" value="Genomic_DNA"/>
</dbReference>
<accession>A0ACB9DNE3</accession>
<evidence type="ECO:0000313" key="2">
    <source>
        <dbReference type="Proteomes" id="UP001055879"/>
    </source>
</evidence>
<dbReference type="Proteomes" id="UP001055879">
    <property type="component" value="Linkage Group LG03"/>
</dbReference>
<reference evidence="2" key="1">
    <citation type="journal article" date="2022" name="Mol. Ecol. Resour.">
        <title>The genomes of chicory, endive, great burdock and yacon provide insights into Asteraceae palaeo-polyploidization history and plant inulin production.</title>
        <authorList>
            <person name="Fan W."/>
            <person name="Wang S."/>
            <person name="Wang H."/>
            <person name="Wang A."/>
            <person name="Jiang F."/>
            <person name="Liu H."/>
            <person name="Zhao H."/>
            <person name="Xu D."/>
            <person name="Zhang Y."/>
        </authorList>
    </citation>
    <scope>NUCLEOTIDE SEQUENCE [LARGE SCALE GENOMIC DNA]</scope>
    <source>
        <strain evidence="2">cv. Niubang</strain>
    </source>
</reference>
<protein>
    <submittedName>
        <fullName evidence="1">Uncharacterized protein</fullName>
    </submittedName>
</protein>
<reference evidence="1 2" key="2">
    <citation type="journal article" date="2022" name="Mol. Ecol. Resour.">
        <title>The genomes of chicory, endive, great burdock and yacon provide insights into Asteraceae paleo-polyploidization history and plant inulin production.</title>
        <authorList>
            <person name="Fan W."/>
            <person name="Wang S."/>
            <person name="Wang H."/>
            <person name="Wang A."/>
            <person name="Jiang F."/>
            <person name="Liu H."/>
            <person name="Zhao H."/>
            <person name="Xu D."/>
            <person name="Zhang Y."/>
        </authorList>
    </citation>
    <scope>NUCLEOTIDE SEQUENCE [LARGE SCALE GENOMIC DNA]</scope>
    <source>
        <strain evidence="2">cv. Niubang</strain>
    </source>
</reference>
<gene>
    <name evidence="1" type="ORF">L6452_11146</name>
</gene>
<proteinExistence type="predicted"/>
<evidence type="ECO:0000313" key="1">
    <source>
        <dbReference type="EMBL" id="KAI3748209.1"/>
    </source>
</evidence>
<sequence length="69" mass="8135">MKLVQKLYCSHEFNFFFLNDNGNFITTKQKTSQVRYKEQDLQKQKQAHHTGPNQRNTKGLSKIKNDPPP</sequence>
<comment type="caution">
    <text evidence="1">The sequence shown here is derived from an EMBL/GenBank/DDBJ whole genome shotgun (WGS) entry which is preliminary data.</text>
</comment>
<name>A0ACB9DNE3_ARCLA</name>